<keyword evidence="3" id="KW-0378">Hydrolase</keyword>
<dbReference type="EMBL" id="BTSY01000007">
    <property type="protein sequence ID" value="GMT36701.1"/>
    <property type="molecule type" value="Genomic_DNA"/>
</dbReference>
<evidence type="ECO:0000256" key="3">
    <source>
        <dbReference type="ARBA" id="ARBA00022801"/>
    </source>
</evidence>
<dbReference type="SUPFAM" id="SSF54001">
    <property type="entry name" value="Cysteine proteinases"/>
    <property type="match status" value="1"/>
</dbReference>
<dbReference type="Proteomes" id="UP001432322">
    <property type="component" value="Unassembled WGS sequence"/>
</dbReference>
<reference evidence="5" key="1">
    <citation type="submission" date="2023-10" db="EMBL/GenBank/DDBJ databases">
        <title>Genome assembly of Pristionchus species.</title>
        <authorList>
            <person name="Yoshida K."/>
            <person name="Sommer R.J."/>
        </authorList>
    </citation>
    <scope>NUCLEOTIDE SEQUENCE</scope>
    <source>
        <strain evidence="5">RS5133</strain>
    </source>
</reference>
<proteinExistence type="inferred from homology"/>
<dbReference type="InterPro" id="IPR038765">
    <property type="entry name" value="Papain-like_cys_pep_sf"/>
</dbReference>
<accession>A0AAV5WX87</accession>
<evidence type="ECO:0000259" key="4">
    <source>
        <dbReference type="PROSITE" id="PS50600"/>
    </source>
</evidence>
<evidence type="ECO:0000313" key="6">
    <source>
        <dbReference type="Proteomes" id="UP001432322"/>
    </source>
</evidence>
<dbReference type="Pfam" id="PF02902">
    <property type="entry name" value="Peptidase_C48"/>
    <property type="match status" value="1"/>
</dbReference>
<keyword evidence="6" id="KW-1185">Reference proteome</keyword>
<dbReference type="AlphaFoldDB" id="A0AAV5WX87"/>
<name>A0AAV5WX87_9BILA</name>
<keyword evidence="2" id="KW-0645">Protease</keyword>
<dbReference type="GO" id="GO:0008234">
    <property type="term" value="F:cysteine-type peptidase activity"/>
    <property type="evidence" value="ECO:0007669"/>
    <property type="project" value="InterPro"/>
</dbReference>
<evidence type="ECO:0000313" key="5">
    <source>
        <dbReference type="EMBL" id="GMT36701.1"/>
    </source>
</evidence>
<evidence type="ECO:0000256" key="2">
    <source>
        <dbReference type="ARBA" id="ARBA00022670"/>
    </source>
</evidence>
<feature type="domain" description="Ubiquitin-like protease family profile" evidence="4">
    <location>
        <begin position="32"/>
        <end position="137"/>
    </location>
</feature>
<dbReference type="InterPro" id="IPR003653">
    <property type="entry name" value="Peptidase_C48_C"/>
</dbReference>
<comment type="caution">
    <text evidence="5">The sequence shown here is derived from an EMBL/GenBank/DDBJ whole genome shotgun (WGS) entry which is preliminary data.</text>
</comment>
<organism evidence="5 6">
    <name type="scientific">Pristionchus fissidentatus</name>
    <dbReference type="NCBI Taxonomy" id="1538716"/>
    <lineage>
        <taxon>Eukaryota</taxon>
        <taxon>Metazoa</taxon>
        <taxon>Ecdysozoa</taxon>
        <taxon>Nematoda</taxon>
        <taxon>Chromadorea</taxon>
        <taxon>Rhabditida</taxon>
        <taxon>Rhabditina</taxon>
        <taxon>Diplogasteromorpha</taxon>
        <taxon>Diplogasteroidea</taxon>
        <taxon>Neodiplogasteridae</taxon>
        <taxon>Pristionchus</taxon>
    </lineage>
</organism>
<protein>
    <recommendedName>
        <fullName evidence="4">Ubiquitin-like protease family profile domain-containing protein</fullName>
    </recommendedName>
</protein>
<dbReference type="PROSITE" id="PS50600">
    <property type="entry name" value="ULP_PROTEASE"/>
    <property type="match status" value="1"/>
</dbReference>
<dbReference type="Gene3D" id="3.40.395.10">
    <property type="entry name" value="Adenoviral Proteinase, Chain A"/>
    <property type="match status" value="1"/>
</dbReference>
<comment type="similarity">
    <text evidence="1">Belongs to the peptidase C48 family.</text>
</comment>
<dbReference type="GO" id="GO:0006508">
    <property type="term" value="P:proteolysis"/>
    <property type="evidence" value="ECO:0007669"/>
    <property type="project" value="UniProtKB-KW"/>
</dbReference>
<sequence length="137" mass="16247">FLSSPQSKFSYLCMHAIEEMRKRKDEKSEILPHLTVRDCQLLVNYSYINDVAIDMYMEMIVKESKKNDHKCHAFNHRAFLKMSSKKDIEEMRRLWTRRVNVFTLDTVIIPVHRFGSTADSKHWALIVIKPQEAAVKY</sequence>
<evidence type="ECO:0000256" key="1">
    <source>
        <dbReference type="ARBA" id="ARBA00005234"/>
    </source>
</evidence>
<feature type="non-terminal residue" evidence="5">
    <location>
        <position position="1"/>
    </location>
</feature>
<feature type="non-terminal residue" evidence="5">
    <location>
        <position position="137"/>
    </location>
</feature>
<gene>
    <name evidence="5" type="ORF">PFISCL1PPCAC_27998</name>
</gene>